<dbReference type="GO" id="GO:0000722">
    <property type="term" value="P:telomere maintenance via recombination"/>
    <property type="evidence" value="ECO:0007669"/>
    <property type="project" value="EnsemblFungi"/>
</dbReference>
<gene>
    <name evidence="2" type="ORF">ASCRUDRAFT_131013</name>
</gene>
<dbReference type="GO" id="GO:0070525">
    <property type="term" value="P:tRNA threonylcarbamoyladenosine metabolic process"/>
    <property type="evidence" value="ECO:0007669"/>
    <property type="project" value="EnsemblFungi"/>
</dbReference>
<reference evidence="3" key="1">
    <citation type="submission" date="2016-05" db="EMBL/GenBank/DDBJ databases">
        <title>Comparative genomics of biotechnologically important yeasts.</title>
        <authorList>
            <consortium name="DOE Joint Genome Institute"/>
            <person name="Riley R."/>
            <person name="Haridas S."/>
            <person name="Wolfe K.H."/>
            <person name="Lopes M.R."/>
            <person name="Hittinger C.T."/>
            <person name="Goker M."/>
            <person name="Salamov A."/>
            <person name="Wisecaver J."/>
            <person name="Long T.M."/>
            <person name="Aerts A.L."/>
            <person name="Barry K."/>
            <person name="Choi C."/>
            <person name="Clum A."/>
            <person name="Coughlan A.Y."/>
            <person name="Deshpande S."/>
            <person name="Douglass A.P."/>
            <person name="Hanson S.J."/>
            <person name="Klenk H.-P."/>
            <person name="Labutti K."/>
            <person name="Lapidus A."/>
            <person name="Lindquist E."/>
            <person name="Lipzen A."/>
            <person name="Meier-Kolthoff J.P."/>
            <person name="Ohm R.A."/>
            <person name="Otillar R.P."/>
            <person name="Pangilinan J."/>
            <person name="Peng Y."/>
            <person name="Rokas A."/>
            <person name="Rosa C.A."/>
            <person name="Scheuner C."/>
            <person name="Sibirny A.A."/>
            <person name="Slot J.C."/>
            <person name="Stielow J.B."/>
            <person name="Sun H."/>
            <person name="Kurtzman C.P."/>
            <person name="Blackwell M."/>
            <person name="Grigoriev I.V."/>
            <person name="Jeffries T.W."/>
        </authorList>
    </citation>
    <scope>NUCLEOTIDE SEQUENCE [LARGE SCALE GENOMIC DNA]</scope>
    <source>
        <strain evidence="3">DSM 1968</strain>
    </source>
</reference>
<name>A0A1D2V8H7_9ASCO</name>
<dbReference type="AlphaFoldDB" id="A0A1D2V8H7"/>
<dbReference type="Gene3D" id="3.30.310.50">
    <property type="entry name" value="Alpha-D-phosphohexomutase, C-terminal domain"/>
    <property type="match status" value="1"/>
</dbReference>
<keyword evidence="3" id="KW-1185">Reference proteome</keyword>
<dbReference type="GO" id="GO:0031490">
    <property type="term" value="F:chromatin DNA binding"/>
    <property type="evidence" value="ECO:0007669"/>
    <property type="project" value="EnsemblFungi"/>
</dbReference>
<dbReference type="FunCoup" id="A0A1D2V8H7">
    <property type="interactions" value="68"/>
</dbReference>
<dbReference type="GO" id="GO:0045944">
    <property type="term" value="P:positive regulation of transcription by RNA polymerase II"/>
    <property type="evidence" value="ECO:0007669"/>
    <property type="project" value="EnsemblFungi"/>
</dbReference>
<dbReference type="GO" id="GO:0000785">
    <property type="term" value="C:chromatin"/>
    <property type="evidence" value="ECO:0007669"/>
    <property type="project" value="EnsemblFungi"/>
</dbReference>
<dbReference type="Pfam" id="PF09341">
    <property type="entry name" value="Pcc1"/>
    <property type="match status" value="1"/>
</dbReference>
<dbReference type="InParanoid" id="A0A1D2V8H7"/>
<protein>
    <submittedName>
        <fullName evidence="2">Transcription factor Pcc1</fullName>
    </submittedName>
</protein>
<dbReference type="STRING" id="1344418.A0A1D2V8H7"/>
<dbReference type="GO" id="GO:0071444">
    <property type="term" value="P:cellular response to pheromone"/>
    <property type="evidence" value="ECO:0007669"/>
    <property type="project" value="EnsemblFungi"/>
</dbReference>
<sequence>MSFTSSLTLNIPFQLQNQASIALKTLSVDPILRPDDAKVSYLISYISNCHYLHIDLYAISDRVLRVLANNIIASLKTIVECFDEF</sequence>
<dbReference type="InterPro" id="IPR015419">
    <property type="entry name" value="CTAG/Pcc1"/>
</dbReference>
<dbReference type="GO" id="GO:0000408">
    <property type="term" value="C:EKC/KEOPS complex"/>
    <property type="evidence" value="ECO:0007669"/>
    <property type="project" value="EnsemblFungi"/>
</dbReference>
<dbReference type="RefSeq" id="XP_020044215.1">
    <property type="nucleotide sequence ID" value="XM_020189028.1"/>
</dbReference>
<evidence type="ECO:0000256" key="1">
    <source>
        <dbReference type="ARBA" id="ARBA00007073"/>
    </source>
</evidence>
<organism evidence="2 3">
    <name type="scientific">Ascoidea rubescens DSM 1968</name>
    <dbReference type="NCBI Taxonomy" id="1344418"/>
    <lineage>
        <taxon>Eukaryota</taxon>
        <taxon>Fungi</taxon>
        <taxon>Dikarya</taxon>
        <taxon>Ascomycota</taxon>
        <taxon>Saccharomycotina</taxon>
        <taxon>Saccharomycetes</taxon>
        <taxon>Ascoideaceae</taxon>
        <taxon>Ascoidea</taxon>
    </lineage>
</organism>
<evidence type="ECO:0000313" key="2">
    <source>
        <dbReference type="EMBL" id="ODV57908.1"/>
    </source>
</evidence>
<proteinExistence type="inferred from homology"/>
<comment type="similarity">
    <text evidence="1">Belongs to the CTAG/PCC1 family.</text>
</comment>
<evidence type="ECO:0000313" key="3">
    <source>
        <dbReference type="Proteomes" id="UP000095038"/>
    </source>
</evidence>
<dbReference type="OrthoDB" id="10025739at2759"/>
<dbReference type="Proteomes" id="UP000095038">
    <property type="component" value="Unassembled WGS sequence"/>
</dbReference>
<dbReference type="EMBL" id="KV454498">
    <property type="protein sequence ID" value="ODV57908.1"/>
    <property type="molecule type" value="Genomic_DNA"/>
</dbReference>
<dbReference type="GeneID" id="30962664"/>
<accession>A0A1D2V8H7</accession>